<sequence>MIKKQNKNTTMSNDKPLVSFDYGIKYLLRDKGDYGVVEGFISALLKTRGYKDIKIISLLESESNKEDSKNKRSLADLIVEDEDHNKYIVEIERNVKDSFIHKSLFNTSRLIVDNLAQREDYTQILKVFHISLLYFPVGNGNGAIYHGKTIIHEIETNDKLSVHIKNQETGEVFDATDILPEYFYISVPLFNDRLEKEIDDWLHVMKYDEVPTNYHSPYMVQVAEKLSILKMTPEERARYSYYQKKLYNDRDELQAAETRGEARGEAKGKAEENIRVKTEIAKAMLLDRNSAEKIAKITGLSIAEIEKLKS</sequence>
<dbReference type="PANTHER" id="PTHR41317">
    <property type="entry name" value="PD-(D_E)XK NUCLEASE FAMILY TRANSPOSASE"/>
    <property type="match status" value="1"/>
</dbReference>
<organism evidence="1 2">
    <name type="scientific">Candidatus Megaera venefica</name>
    <dbReference type="NCBI Taxonomy" id="2055910"/>
    <lineage>
        <taxon>Bacteria</taxon>
        <taxon>Pseudomonadati</taxon>
        <taxon>Pseudomonadota</taxon>
        <taxon>Alphaproteobacteria</taxon>
        <taxon>Rickettsiales</taxon>
        <taxon>Rickettsiaceae</taxon>
        <taxon>Candidatus Megaera</taxon>
    </lineage>
</organism>
<accession>A0ABU5NEN9</accession>
<dbReference type="Proteomes" id="UP001291687">
    <property type="component" value="Unassembled WGS sequence"/>
</dbReference>
<dbReference type="EMBL" id="JARJFB010000203">
    <property type="protein sequence ID" value="MEA0971652.1"/>
    <property type="molecule type" value="Genomic_DNA"/>
</dbReference>
<gene>
    <name evidence="1" type="ORF">Megvenef_01636</name>
</gene>
<evidence type="ECO:0000313" key="1">
    <source>
        <dbReference type="EMBL" id="MEA0971652.1"/>
    </source>
</evidence>
<dbReference type="NCBIfam" id="TIGR01784">
    <property type="entry name" value="T_den_put_tspse"/>
    <property type="match status" value="1"/>
</dbReference>
<name>A0ABU5NEN9_9RICK</name>
<dbReference type="InterPro" id="IPR010106">
    <property type="entry name" value="RpnA"/>
</dbReference>
<dbReference type="Pfam" id="PF12784">
    <property type="entry name" value="PDDEXK_2"/>
    <property type="match status" value="1"/>
</dbReference>
<keyword evidence="2" id="KW-1185">Reference proteome</keyword>
<proteinExistence type="predicted"/>
<evidence type="ECO:0000313" key="2">
    <source>
        <dbReference type="Proteomes" id="UP001291687"/>
    </source>
</evidence>
<protein>
    <submittedName>
        <fullName evidence="1">Rpn family recombination-promoting nuclease/putative transposase domain protein</fullName>
    </submittedName>
</protein>
<comment type="caution">
    <text evidence="1">The sequence shown here is derived from an EMBL/GenBank/DDBJ whole genome shotgun (WGS) entry which is preliminary data.</text>
</comment>
<reference evidence="1 2" key="1">
    <citation type="submission" date="2023-03" db="EMBL/GenBank/DDBJ databases">
        <title>Host association and intracellularity evolved multiple times independently in the Rickettsiales.</title>
        <authorList>
            <person name="Castelli M."/>
            <person name="Nardi T."/>
            <person name="Gammuto L."/>
            <person name="Bellinzona G."/>
            <person name="Sabaneyeva E."/>
            <person name="Potekhin A."/>
            <person name="Serra V."/>
            <person name="Petroni G."/>
            <person name="Sassera D."/>
        </authorList>
    </citation>
    <scope>NUCLEOTIDE SEQUENCE [LARGE SCALE GENOMIC DNA]</scope>
    <source>
        <strain evidence="1 2">Sr 2-6</strain>
    </source>
</reference>
<dbReference type="PANTHER" id="PTHR41317:SF1">
    <property type="entry name" value="PD-(D_E)XK NUCLEASE FAMILY TRANSPOSASE"/>
    <property type="match status" value="1"/>
</dbReference>